<evidence type="ECO:0000256" key="1">
    <source>
        <dbReference type="SAM" id="Phobius"/>
    </source>
</evidence>
<keyword evidence="1" id="KW-0812">Transmembrane</keyword>
<evidence type="ECO:0000313" key="2">
    <source>
        <dbReference type="EMBL" id="TWP50169.1"/>
    </source>
</evidence>
<organism evidence="2 3">
    <name type="scientific">Lentzea tibetensis</name>
    <dbReference type="NCBI Taxonomy" id="2591470"/>
    <lineage>
        <taxon>Bacteria</taxon>
        <taxon>Bacillati</taxon>
        <taxon>Actinomycetota</taxon>
        <taxon>Actinomycetes</taxon>
        <taxon>Pseudonocardiales</taxon>
        <taxon>Pseudonocardiaceae</taxon>
        <taxon>Lentzea</taxon>
    </lineage>
</organism>
<protein>
    <submittedName>
        <fullName evidence="2">Uncharacterized protein</fullName>
    </submittedName>
</protein>
<proteinExistence type="predicted"/>
<evidence type="ECO:0000313" key="3">
    <source>
        <dbReference type="Proteomes" id="UP000316639"/>
    </source>
</evidence>
<dbReference type="AlphaFoldDB" id="A0A563ER80"/>
<dbReference type="Proteomes" id="UP000316639">
    <property type="component" value="Unassembled WGS sequence"/>
</dbReference>
<dbReference type="OrthoDB" id="3692129at2"/>
<feature type="transmembrane region" description="Helical" evidence="1">
    <location>
        <begin position="45"/>
        <end position="66"/>
    </location>
</feature>
<dbReference type="RefSeq" id="WP_146353792.1">
    <property type="nucleotide sequence ID" value="NZ_VOBR01000013.1"/>
</dbReference>
<keyword evidence="3" id="KW-1185">Reference proteome</keyword>
<reference evidence="2 3" key="1">
    <citation type="submission" date="2019-07" db="EMBL/GenBank/DDBJ databases">
        <title>Lentzea xizangensis sp. nov., isolated from Qinghai-Tibetan Plateau Soils.</title>
        <authorList>
            <person name="Huang J."/>
        </authorList>
    </citation>
    <scope>NUCLEOTIDE SEQUENCE [LARGE SCALE GENOMIC DNA]</scope>
    <source>
        <strain evidence="2 3">FXJ1.1311</strain>
    </source>
</reference>
<keyword evidence="1" id="KW-1133">Transmembrane helix</keyword>
<sequence length="235" mass="25287">MPRFPPNPSGTAPLYPVDELHKLQAIMDRRSAQPPPHTHVRRSPWLVRGLVLVAVAIVSGLVWWLVQPGGGSESASPTTSASAGKFSFQADTQVPEPLKDSDCAPHAYGETKNFLTKTPCQQLTRALYTTAMPDGRTVYTSVSVVRMKSAEEAVQLKALTERNGTGNVNDLVKEKIVAIPGLDTLANGGYAAEQRDREVVIVESDSVKKAADKAMHSAEMKRISADALRLASSLG</sequence>
<accession>A0A563ER80</accession>
<keyword evidence="1" id="KW-0472">Membrane</keyword>
<gene>
    <name evidence="2" type="ORF">FKR81_20855</name>
</gene>
<comment type="caution">
    <text evidence="2">The sequence shown here is derived from an EMBL/GenBank/DDBJ whole genome shotgun (WGS) entry which is preliminary data.</text>
</comment>
<name>A0A563ER80_9PSEU</name>
<dbReference type="EMBL" id="VOBR01000013">
    <property type="protein sequence ID" value="TWP50169.1"/>
    <property type="molecule type" value="Genomic_DNA"/>
</dbReference>